<dbReference type="PROSITE" id="PS00300">
    <property type="entry name" value="SRP54"/>
    <property type="match status" value="1"/>
</dbReference>
<dbReference type="AlphaFoldDB" id="F6FJD4"/>
<keyword evidence="4 8" id="KW-0378">Hydrolase</keyword>
<evidence type="ECO:0000259" key="9">
    <source>
        <dbReference type="PROSITE" id="PS00300"/>
    </source>
</evidence>
<evidence type="ECO:0000313" key="10">
    <source>
        <dbReference type="EMBL" id="AEG72353.1"/>
    </source>
</evidence>
<dbReference type="Gene3D" id="1.20.120.140">
    <property type="entry name" value="Signal recognition particle SRP54, nucleotide-binding domain"/>
    <property type="match status" value="1"/>
</dbReference>
<keyword evidence="7 8" id="KW-0675">Receptor</keyword>
<dbReference type="SMART" id="SM00962">
    <property type="entry name" value="SRP54"/>
    <property type="match status" value="1"/>
</dbReference>
<evidence type="ECO:0000313" key="11">
    <source>
        <dbReference type="Proteomes" id="UP000007952"/>
    </source>
</evidence>
<reference key="2">
    <citation type="submission" date="2011-05" db="EMBL/GenBank/DDBJ databases">
        <title>The Genome of Mycoplasma haemofelis Strain Ohio2, a pathogenic hemoplasma of the cat.</title>
        <authorList>
            <person name="Santos A.P."/>
            <person name="Guimaraes A.M.S."/>
            <person name="SanMiguel P.J."/>
            <person name="Martin S.W."/>
            <person name="Messick J.B."/>
        </authorList>
    </citation>
    <scope>NUCLEOTIDE SEQUENCE</scope>
    <source>
        <strain>Ohio2</strain>
    </source>
</reference>
<comment type="subunit">
    <text evidence="8">Part of the signal recognition particle protein translocation system, which is composed of SRP and FtsY.</text>
</comment>
<gene>
    <name evidence="8 10" type="primary">ftsY</name>
    <name evidence="10" type="ordered locus">MHF_0038</name>
</gene>
<dbReference type="InterPro" id="IPR004390">
    <property type="entry name" value="SR_rcpt_FtsY"/>
</dbReference>
<dbReference type="HAMAP" id="MF_00920">
    <property type="entry name" value="FtsY"/>
    <property type="match status" value="1"/>
</dbReference>
<name>F6FJD4_MYCHI</name>
<keyword evidence="3 8" id="KW-0547">Nucleotide-binding</keyword>
<evidence type="ECO:0000256" key="3">
    <source>
        <dbReference type="ARBA" id="ARBA00022741"/>
    </source>
</evidence>
<reference evidence="10 11" key="1">
    <citation type="journal article" date="2011" name="J. Bacteriol.">
        <title>Complete genome sequences of two hemotropic Mycoplasmas, Mycoplasma haemofelis strain Ohio2 and Mycoplasma suis strain Illinois.</title>
        <authorList>
            <person name="Messick J.B."/>
            <person name="Santos A.P."/>
            <person name="Guimaraes A.M."/>
        </authorList>
    </citation>
    <scope>NUCLEOTIDE SEQUENCE [LARGE SCALE GENOMIC DNA]</scope>
    <source>
        <strain evidence="10 11">Ohio2</strain>
    </source>
</reference>
<comment type="similarity">
    <text evidence="8">Belongs to the GTP-binding SRP family. FtsY subfamily.</text>
</comment>
<dbReference type="Proteomes" id="UP000007952">
    <property type="component" value="Chromosome"/>
</dbReference>
<feature type="binding site" evidence="8">
    <location>
        <begin position="121"/>
        <end position="128"/>
    </location>
    <ligand>
        <name>GTP</name>
        <dbReference type="ChEBI" id="CHEBI:37565"/>
    </ligand>
</feature>
<dbReference type="Pfam" id="PF00448">
    <property type="entry name" value="SRP54"/>
    <property type="match status" value="1"/>
</dbReference>
<dbReference type="SUPFAM" id="SSF52540">
    <property type="entry name" value="P-loop containing nucleoside triphosphate hydrolases"/>
    <property type="match status" value="1"/>
</dbReference>
<sequence length="320" mass="36030">MIKSLFKKKKKTLLDTLSEKNKKDLGSSLKKSSGFFSSIFGDFWRRKKVDQEFVQSLEENLISLDFGYSLSEYLSKSISSSFSKSGDLLDSIKGELLSVYKWEEPSLNIQKGRRNIVLVVGSNGVGKTTSIAKLANYFKNEDFKVLLVAGDTFRAGAVEQLNIWAEKLNIDIVNPSRAMEDPSALIYRALSEYPDYDLVICDTSGRQHNNKNLLQELNKVHRTIKKFDPSSPHESLLVLDSTIGQSSLLQAQQFLDNSEISGIVLTKMDSLTRGGIIFSIREKFGIPVKFLGTGESIDDLYIFDLEEVISSWFDHLRPSD</sequence>
<keyword evidence="2 8" id="KW-0963">Cytoplasm</keyword>
<feature type="binding site" evidence="8">
    <location>
        <begin position="266"/>
        <end position="269"/>
    </location>
    <ligand>
        <name>GTP</name>
        <dbReference type="ChEBI" id="CHEBI:37565"/>
    </ligand>
</feature>
<dbReference type="HOGENOM" id="CLU_009301_3_0_14"/>
<evidence type="ECO:0000256" key="2">
    <source>
        <dbReference type="ARBA" id="ARBA00022490"/>
    </source>
</evidence>
<keyword evidence="6 8" id="KW-0472">Membrane</keyword>
<dbReference type="BioCyc" id="MHAE859194:G1GR7-38-MONOMER"/>
<dbReference type="GO" id="GO:0003924">
    <property type="term" value="F:GTPase activity"/>
    <property type="evidence" value="ECO:0007669"/>
    <property type="project" value="UniProtKB-UniRule"/>
</dbReference>
<keyword evidence="1 8" id="KW-1003">Cell membrane</keyword>
<dbReference type="GO" id="GO:0005886">
    <property type="term" value="C:plasma membrane"/>
    <property type="evidence" value="ECO:0007669"/>
    <property type="project" value="UniProtKB-SubCell"/>
</dbReference>
<dbReference type="InterPro" id="IPR003593">
    <property type="entry name" value="AAA+_ATPase"/>
</dbReference>
<dbReference type="GO" id="GO:0005737">
    <property type="term" value="C:cytoplasm"/>
    <property type="evidence" value="ECO:0007669"/>
    <property type="project" value="UniProtKB-SubCell"/>
</dbReference>
<dbReference type="EMBL" id="CP002808">
    <property type="protein sequence ID" value="AEG72353.1"/>
    <property type="molecule type" value="Genomic_DNA"/>
</dbReference>
<evidence type="ECO:0000256" key="8">
    <source>
        <dbReference type="HAMAP-Rule" id="MF_00920"/>
    </source>
</evidence>
<feature type="binding site" evidence="8">
    <location>
        <begin position="202"/>
        <end position="206"/>
    </location>
    <ligand>
        <name>GTP</name>
        <dbReference type="ChEBI" id="CHEBI:37565"/>
    </ligand>
</feature>
<feature type="domain" description="SRP54-type proteins GTP-binding" evidence="9">
    <location>
        <begin position="287"/>
        <end position="300"/>
    </location>
</feature>
<evidence type="ECO:0000256" key="4">
    <source>
        <dbReference type="ARBA" id="ARBA00022801"/>
    </source>
</evidence>
<protein>
    <recommendedName>
        <fullName evidence="8">Signal recognition particle receptor FtsY</fullName>
        <shortName evidence="8">SRP receptor</shortName>
        <ecNumber evidence="8">3.6.5.4</ecNumber>
    </recommendedName>
</protein>
<keyword evidence="5 8" id="KW-0342">GTP-binding</keyword>
<dbReference type="EC" id="3.6.5.4" evidence="8"/>
<dbReference type="InterPro" id="IPR000897">
    <property type="entry name" value="SRP54_GTPase_dom"/>
</dbReference>
<comment type="function">
    <text evidence="8">Involved in targeting and insertion of nascent membrane proteins into the cytoplasmic membrane. Acts as a receptor for the complex formed by the signal recognition particle (SRP) and the ribosome-nascent chain (RNC).</text>
</comment>
<comment type="subcellular location">
    <subcellularLocation>
        <location evidence="8">Cell membrane</location>
        <topology evidence="8">Peripheral membrane protein</topology>
        <orientation evidence="8">Cytoplasmic side</orientation>
    </subcellularLocation>
    <subcellularLocation>
        <location evidence="8">Cytoplasm</location>
    </subcellularLocation>
</comment>
<dbReference type="InterPro" id="IPR027417">
    <property type="entry name" value="P-loop_NTPase"/>
</dbReference>
<proteinExistence type="inferred from homology"/>
<dbReference type="eggNOG" id="COG0552">
    <property type="taxonomic scope" value="Bacteria"/>
</dbReference>
<comment type="catalytic activity">
    <reaction evidence="8">
        <text>GTP + H2O = GDP + phosphate + H(+)</text>
        <dbReference type="Rhea" id="RHEA:19669"/>
        <dbReference type="ChEBI" id="CHEBI:15377"/>
        <dbReference type="ChEBI" id="CHEBI:15378"/>
        <dbReference type="ChEBI" id="CHEBI:37565"/>
        <dbReference type="ChEBI" id="CHEBI:43474"/>
        <dbReference type="ChEBI" id="CHEBI:58189"/>
        <dbReference type="EC" id="3.6.5.4"/>
    </reaction>
</comment>
<evidence type="ECO:0000256" key="6">
    <source>
        <dbReference type="ARBA" id="ARBA00023136"/>
    </source>
</evidence>
<dbReference type="SMART" id="SM00382">
    <property type="entry name" value="AAA"/>
    <property type="match status" value="1"/>
</dbReference>
<dbReference type="InterPro" id="IPR036225">
    <property type="entry name" value="SRP/SRP_N"/>
</dbReference>
<organism evidence="10 11">
    <name type="scientific">Mycoplasma haemofelis (strain Ohio2)</name>
    <dbReference type="NCBI Taxonomy" id="859194"/>
    <lineage>
        <taxon>Bacteria</taxon>
        <taxon>Bacillati</taxon>
        <taxon>Mycoplasmatota</taxon>
        <taxon>Mollicutes</taxon>
        <taxon>Mycoplasmataceae</taxon>
        <taxon>Mycoplasma</taxon>
    </lineage>
</organism>
<dbReference type="PANTHER" id="PTHR43134:SF1">
    <property type="entry name" value="SIGNAL RECOGNITION PARTICLE RECEPTOR SUBUNIT ALPHA"/>
    <property type="match status" value="1"/>
</dbReference>
<dbReference type="GO" id="GO:0006614">
    <property type="term" value="P:SRP-dependent cotranslational protein targeting to membrane"/>
    <property type="evidence" value="ECO:0007669"/>
    <property type="project" value="InterPro"/>
</dbReference>
<dbReference type="KEGG" id="mhf:MHF_0038"/>
<accession>F6FJD4</accession>
<dbReference type="STRING" id="859194.MHF_0038"/>
<dbReference type="NCBIfam" id="TIGR00064">
    <property type="entry name" value="ftsY"/>
    <property type="match status" value="1"/>
</dbReference>
<dbReference type="GO" id="GO:0005047">
    <property type="term" value="F:signal recognition particle binding"/>
    <property type="evidence" value="ECO:0007669"/>
    <property type="project" value="TreeGrafter"/>
</dbReference>
<evidence type="ECO:0000256" key="5">
    <source>
        <dbReference type="ARBA" id="ARBA00023134"/>
    </source>
</evidence>
<dbReference type="PANTHER" id="PTHR43134">
    <property type="entry name" value="SIGNAL RECOGNITION PARTICLE RECEPTOR SUBUNIT ALPHA"/>
    <property type="match status" value="1"/>
</dbReference>
<dbReference type="InterPro" id="IPR042101">
    <property type="entry name" value="SRP54_N_sf"/>
</dbReference>
<evidence type="ECO:0000256" key="7">
    <source>
        <dbReference type="ARBA" id="ARBA00023170"/>
    </source>
</evidence>
<dbReference type="Gene3D" id="3.40.50.300">
    <property type="entry name" value="P-loop containing nucleotide triphosphate hydrolases"/>
    <property type="match status" value="1"/>
</dbReference>
<dbReference type="SUPFAM" id="SSF47364">
    <property type="entry name" value="Domain of the SRP/SRP receptor G-proteins"/>
    <property type="match status" value="1"/>
</dbReference>
<evidence type="ECO:0000256" key="1">
    <source>
        <dbReference type="ARBA" id="ARBA00022475"/>
    </source>
</evidence>
<dbReference type="GO" id="GO:0005525">
    <property type="term" value="F:GTP binding"/>
    <property type="evidence" value="ECO:0007669"/>
    <property type="project" value="UniProtKB-UniRule"/>
</dbReference>